<name>A0A379LQ66_9GAMM</name>
<sequence>MLKINKPIFRLLIVTSAFSLFGCTVKTGCSESSTKCFSTSKGAIKGNVVFSNNPDRPQLDPNFNYIRLNMNGHIAWLAQGASDQWPSVNTEVFYSADRSIFKWSNGRLIAVTTAEYDWREHIIYPLNWSAQKPQQFMREIDTVDGITAVRERRELSSSGAPEHHNFVGDKTTLNWIHEYTISKSPTMQAQPTFDSWFAFDSNNMNKPVYGQQCISKRYCLSWQVWKSS</sequence>
<reference evidence="2 3" key="1">
    <citation type="submission" date="2018-06" db="EMBL/GenBank/DDBJ databases">
        <authorList>
            <consortium name="Pathogen Informatics"/>
            <person name="Doyle S."/>
        </authorList>
    </citation>
    <scope>NUCLEOTIDE SEQUENCE [LARGE SCALE GENOMIC DNA]</scope>
    <source>
        <strain evidence="2 3">NCTC10526</strain>
    </source>
</reference>
<protein>
    <recommendedName>
        <fullName evidence="4">Lipoprotein</fullName>
    </recommendedName>
</protein>
<dbReference type="InterPro" id="IPR023373">
    <property type="entry name" value="YmcC_sf"/>
</dbReference>
<feature type="chain" id="PRO_5017036685" description="Lipoprotein" evidence="1">
    <location>
        <begin position="20"/>
        <end position="228"/>
    </location>
</feature>
<dbReference type="Proteomes" id="UP000254123">
    <property type="component" value="Unassembled WGS sequence"/>
</dbReference>
<dbReference type="Gene3D" id="2.40.360.10">
    <property type="entry name" value="YmcC-like"/>
    <property type="match status" value="1"/>
</dbReference>
<keyword evidence="3" id="KW-1185">Reference proteome</keyword>
<proteinExistence type="predicted"/>
<dbReference type="EMBL" id="UGVC01000001">
    <property type="protein sequence ID" value="SUD91952.1"/>
    <property type="molecule type" value="Genomic_DNA"/>
</dbReference>
<evidence type="ECO:0008006" key="4">
    <source>
        <dbReference type="Google" id="ProtNLM"/>
    </source>
</evidence>
<evidence type="ECO:0000313" key="2">
    <source>
        <dbReference type="EMBL" id="SUD91952.1"/>
    </source>
</evidence>
<dbReference type="PROSITE" id="PS51257">
    <property type="entry name" value="PROKAR_LIPOPROTEIN"/>
    <property type="match status" value="1"/>
</dbReference>
<accession>A0A379LQ66</accession>
<dbReference type="SUPFAM" id="SSF159270">
    <property type="entry name" value="YmcC-like"/>
    <property type="match status" value="1"/>
</dbReference>
<dbReference type="AlphaFoldDB" id="A0A379LQ66"/>
<evidence type="ECO:0000256" key="1">
    <source>
        <dbReference type="SAM" id="SignalP"/>
    </source>
</evidence>
<keyword evidence="1" id="KW-0732">Signal</keyword>
<organism evidence="2 3">
    <name type="scientific">Psychrobacter phenylpyruvicus</name>
    <dbReference type="NCBI Taxonomy" id="29432"/>
    <lineage>
        <taxon>Bacteria</taxon>
        <taxon>Pseudomonadati</taxon>
        <taxon>Pseudomonadota</taxon>
        <taxon>Gammaproteobacteria</taxon>
        <taxon>Moraxellales</taxon>
        <taxon>Moraxellaceae</taxon>
        <taxon>Psychrobacter</taxon>
    </lineage>
</organism>
<dbReference type="STRING" id="1123034.GCA_000685805_00754"/>
<evidence type="ECO:0000313" key="3">
    <source>
        <dbReference type="Proteomes" id="UP000254123"/>
    </source>
</evidence>
<gene>
    <name evidence="2" type="ORF">NCTC10526_02331</name>
</gene>
<feature type="signal peptide" evidence="1">
    <location>
        <begin position="1"/>
        <end position="19"/>
    </location>
</feature>